<feature type="transmembrane region" description="Helical" evidence="1">
    <location>
        <begin position="6"/>
        <end position="22"/>
    </location>
</feature>
<dbReference type="Pfam" id="PF03544">
    <property type="entry name" value="TonB_C"/>
    <property type="match status" value="1"/>
</dbReference>
<sequence length="505" mass="58280">MELYTVQFSLFLAVFYVAYLLFFKKETFFNYNRIYLLITPRLALLLPFIILDFLRPKDSTGATFINLPPVLLGDFAVAAEEIQAGNNNLEAFNWSQFLWQNGFLILYGIGFCVAFLLLIKKWNQFIKFKKSGIQKQQEGIFYSEIQNSRIACTFYNQIFIGSEINEKERQHILQHEWVHVTQNHSLDLLFFEILKLLFWFHPAVYFYQKEITSLHEFIADEKVVRNSSKITYYQNLLNVAFGTHHISFINQFFNHSLIKKRIVMLQKSKSAAQAKLKYLIVLPLIAAMLTYVSCSENIETVETNQSDLPAPPPPPAPPTEWLLTDGTENYGVIEVEDINNLTDDENRRFRELSKKIIEDKVMYKLVITDGENKKVYDFDKNSNIETDGVPFSAIETVPTYPGCDEGSNNTIRKQCFSDKIKDFVNNNFDVGLGKRLGLTGKNRVYVRFVIAKDGSIKDVDSRASHPELQKEAERVVNSLPRMQPGMQDGKPVNVLYSLPIIFKIE</sequence>
<gene>
    <name evidence="4" type="ORF">ACFSQ0_02345</name>
</gene>
<keyword evidence="1" id="KW-1133">Transmembrane helix</keyword>
<evidence type="ECO:0000313" key="4">
    <source>
        <dbReference type="EMBL" id="MFD2696820.1"/>
    </source>
</evidence>
<name>A0ABW5SAI6_9FLAO</name>
<dbReference type="RefSeq" id="WP_379043555.1">
    <property type="nucleotide sequence ID" value="NZ_JBHULZ010000008.1"/>
</dbReference>
<keyword evidence="5" id="KW-1185">Reference proteome</keyword>
<feature type="domain" description="Peptidase M56" evidence="3">
    <location>
        <begin position="13"/>
        <end position="265"/>
    </location>
</feature>
<dbReference type="InterPro" id="IPR052173">
    <property type="entry name" value="Beta-lactam_resp_regulator"/>
</dbReference>
<evidence type="ECO:0000259" key="2">
    <source>
        <dbReference type="Pfam" id="PF03544"/>
    </source>
</evidence>
<dbReference type="Proteomes" id="UP001597357">
    <property type="component" value="Unassembled WGS sequence"/>
</dbReference>
<dbReference type="SUPFAM" id="SSF74653">
    <property type="entry name" value="TolA/TonB C-terminal domain"/>
    <property type="match status" value="1"/>
</dbReference>
<evidence type="ECO:0000259" key="3">
    <source>
        <dbReference type="Pfam" id="PF05569"/>
    </source>
</evidence>
<dbReference type="PANTHER" id="PTHR34978">
    <property type="entry name" value="POSSIBLE SENSOR-TRANSDUCER PROTEIN BLAR"/>
    <property type="match status" value="1"/>
</dbReference>
<protein>
    <submittedName>
        <fullName evidence="4">M56 family metallopeptidase</fullName>
    </submittedName>
</protein>
<dbReference type="EMBL" id="JBHULZ010000008">
    <property type="protein sequence ID" value="MFD2696820.1"/>
    <property type="molecule type" value="Genomic_DNA"/>
</dbReference>
<reference evidence="5" key="1">
    <citation type="journal article" date="2019" name="Int. J. Syst. Evol. Microbiol.">
        <title>The Global Catalogue of Microorganisms (GCM) 10K type strain sequencing project: providing services to taxonomists for standard genome sequencing and annotation.</title>
        <authorList>
            <consortium name="The Broad Institute Genomics Platform"/>
            <consortium name="The Broad Institute Genome Sequencing Center for Infectious Disease"/>
            <person name="Wu L."/>
            <person name="Ma J."/>
        </authorList>
    </citation>
    <scope>NUCLEOTIDE SEQUENCE [LARGE SCALE GENOMIC DNA]</scope>
    <source>
        <strain evidence="5">KCTC 42255</strain>
    </source>
</reference>
<dbReference type="InterPro" id="IPR037682">
    <property type="entry name" value="TonB_C"/>
</dbReference>
<feature type="transmembrane region" description="Helical" evidence="1">
    <location>
        <begin position="97"/>
        <end position="119"/>
    </location>
</feature>
<evidence type="ECO:0000256" key="1">
    <source>
        <dbReference type="SAM" id="Phobius"/>
    </source>
</evidence>
<dbReference type="Gene3D" id="3.30.1150.10">
    <property type="match status" value="1"/>
</dbReference>
<proteinExistence type="predicted"/>
<dbReference type="Pfam" id="PF05569">
    <property type="entry name" value="Peptidase_M56"/>
    <property type="match status" value="1"/>
</dbReference>
<feature type="transmembrane region" description="Helical" evidence="1">
    <location>
        <begin position="34"/>
        <end position="54"/>
    </location>
</feature>
<organism evidence="4 5">
    <name type="scientific">Mesonia sediminis</name>
    <dbReference type="NCBI Taxonomy" id="1703946"/>
    <lineage>
        <taxon>Bacteria</taxon>
        <taxon>Pseudomonadati</taxon>
        <taxon>Bacteroidota</taxon>
        <taxon>Flavobacteriia</taxon>
        <taxon>Flavobacteriales</taxon>
        <taxon>Flavobacteriaceae</taxon>
        <taxon>Mesonia</taxon>
    </lineage>
</organism>
<accession>A0ABW5SAI6</accession>
<dbReference type="CDD" id="cd07341">
    <property type="entry name" value="M56_BlaR1_MecR1_like"/>
    <property type="match status" value="1"/>
</dbReference>
<keyword evidence="1" id="KW-0812">Transmembrane</keyword>
<dbReference type="InterPro" id="IPR008756">
    <property type="entry name" value="Peptidase_M56"/>
</dbReference>
<evidence type="ECO:0000313" key="5">
    <source>
        <dbReference type="Proteomes" id="UP001597357"/>
    </source>
</evidence>
<dbReference type="PANTHER" id="PTHR34978:SF3">
    <property type="entry name" value="SLR0241 PROTEIN"/>
    <property type="match status" value="1"/>
</dbReference>
<keyword evidence="1" id="KW-0472">Membrane</keyword>
<feature type="domain" description="TonB C-terminal" evidence="2">
    <location>
        <begin position="443"/>
        <end position="504"/>
    </location>
</feature>
<comment type="caution">
    <text evidence="4">The sequence shown here is derived from an EMBL/GenBank/DDBJ whole genome shotgun (WGS) entry which is preliminary data.</text>
</comment>